<evidence type="ECO:0000256" key="1">
    <source>
        <dbReference type="ARBA" id="ARBA00022734"/>
    </source>
</evidence>
<accession>A0A0D9ZIJ4</accession>
<dbReference type="Pfam" id="PF01419">
    <property type="entry name" value="Jacalin"/>
    <property type="match status" value="1"/>
</dbReference>
<dbReference type="GO" id="GO:0030246">
    <property type="term" value="F:carbohydrate binding"/>
    <property type="evidence" value="ECO:0007669"/>
    <property type="project" value="UniProtKB-KW"/>
</dbReference>
<dbReference type="PANTHER" id="PTHR46506">
    <property type="entry name" value="OS05G0143600 PROTEIN"/>
    <property type="match status" value="1"/>
</dbReference>
<protein>
    <recommendedName>
        <fullName evidence="2">Jacalin-type lectin domain-containing protein</fullName>
    </recommendedName>
</protein>
<dbReference type="CDD" id="cd09612">
    <property type="entry name" value="Jacalin"/>
    <property type="match status" value="1"/>
</dbReference>
<dbReference type="Gramene" id="OGLUM04G06450.1">
    <property type="protein sequence ID" value="OGLUM04G06450.1"/>
    <property type="gene ID" value="OGLUM04G06450"/>
</dbReference>
<dbReference type="Gene3D" id="2.100.10.30">
    <property type="entry name" value="Jacalin-like lectin domain"/>
    <property type="match status" value="1"/>
</dbReference>
<keyword evidence="4" id="KW-1185">Reference proteome</keyword>
<proteinExistence type="predicted"/>
<feature type="domain" description="Jacalin-type lectin" evidence="2">
    <location>
        <begin position="5"/>
        <end position="149"/>
    </location>
</feature>
<dbReference type="InterPro" id="IPR036404">
    <property type="entry name" value="Jacalin-like_lectin_dom_sf"/>
</dbReference>
<reference evidence="3" key="2">
    <citation type="submission" date="2018-05" db="EMBL/GenBank/DDBJ databases">
        <title>OgluRS3 (Oryza glumaepatula Reference Sequence Version 3).</title>
        <authorList>
            <person name="Zhang J."/>
            <person name="Kudrna D."/>
            <person name="Lee S."/>
            <person name="Talag J."/>
            <person name="Welchert J."/>
            <person name="Wing R.A."/>
        </authorList>
    </citation>
    <scope>NUCLEOTIDE SEQUENCE [LARGE SCALE GENOMIC DNA]</scope>
</reference>
<evidence type="ECO:0000313" key="4">
    <source>
        <dbReference type="Proteomes" id="UP000026961"/>
    </source>
</evidence>
<sequence length="150" mass="16474">MSMKVTKFGPWGGPGGDYRDVQVAPYRLVRLTIRSGDTVDGISFTYIGIDGLVYHMGHWGSYGGVPHEIHLGLMDFVMEISGTTGMWVSGMRNVLRSLKITTLKRTYGPYGNPKAGIPFSFSVDGSDRITGFFVRAGFITDAIGVYVRHC</sequence>
<dbReference type="EnsemblPlants" id="OGLUM04G06450.1">
    <property type="protein sequence ID" value="OGLUM04G06450.1"/>
    <property type="gene ID" value="OGLUM04G06450"/>
</dbReference>
<dbReference type="SMART" id="SM00915">
    <property type="entry name" value="Jacalin"/>
    <property type="match status" value="1"/>
</dbReference>
<dbReference type="PROSITE" id="PS51752">
    <property type="entry name" value="JACALIN_LECTIN"/>
    <property type="match status" value="1"/>
</dbReference>
<organism evidence="3">
    <name type="scientific">Oryza glumipatula</name>
    <dbReference type="NCBI Taxonomy" id="40148"/>
    <lineage>
        <taxon>Eukaryota</taxon>
        <taxon>Viridiplantae</taxon>
        <taxon>Streptophyta</taxon>
        <taxon>Embryophyta</taxon>
        <taxon>Tracheophyta</taxon>
        <taxon>Spermatophyta</taxon>
        <taxon>Magnoliopsida</taxon>
        <taxon>Liliopsida</taxon>
        <taxon>Poales</taxon>
        <taxon>Poaceae</taxon>
        <taxon>BOP clade</taxon>
        <taxon>Oryzoideae</taxon>
        <taxon>Oryzeae</taxon>
        <taxon>Oryzinae</taxon>
        <taxon>Oryza</taxon>
    </lineage>
</organism>
<dbReference type="SUPFAM" id="SSF51101">
    <property type="entry name" value="Mannose-binding lectins"/>
    <property type="match status" value="1"/>
</dbReference>
<dbReference type="InterPro" id="IPR033734">
    <property type="entry name" value="Jacalin-like_lectin_dom_plant"/>
</dbReference>
<evidence type="ECO:0000259" key="2">
    <source>
        <dbReference type="PROSITE" id="PS51752"/>
    </source>
</evidence>
<reference evidence="3" key="1">
    <citation type="submission" date="2015-04" db="UniProtKB">
        <authorList>
            <consortium name="EnsemblPlants"/>
        </authorList>
    </citation>
    <scope>IDENTIFICATION</scope>
</reference>
<dbReference type="AlphaFoldDB" id="A0A0D9ZIJ4"/>
<dbReference type="Proteomes" id="UP000026961">
    <property type="component" value="Chromosome 4"/>
</dbReference>
<evidence type="ECO:0000313" key="3">
    <source>
        <dbReference type="EnsemblPlants" id="OGLUM04G06450.1"/>
    </source>
</evidence>
<keyword evidence="1" id="KW-0430">Lectin</keyword>
<dbReference type="HOGENOM" id="CLU_078923_4_0_1"/>
<dbReference type="InterPro" id="IPR001229">
    <property type="entry name" value="Jacalin-like_lectin_dom"/>
</dbReference>
<dbReference type="STRING" id="40148.A0A0D9ZIJ4"/>
<name>A0A0D9ZIJ4_9ORYZ</name>